<dbReference type="EMBL" id="JASVWF010000006">
    <property type="protein sequence ID" value="MDL5159204.1"/>
    <property type="molecule type" value="Genomic_DNA"/>
</dbReference>
<dbReference type="Proteomes" id="UP001231924">
    <property type="component" value="Unassembled WGS sequence"/>
</dbReference>
<dbReference type="RefSeq" id="WP_286055780.1">
    <property type="nucleotide sequence ID" value="NZ_JASVWF010000006.1"/>
</dbReference>
<evidence type="ECO:0000256" key="3">
    <source>
        <dbReference type="ARBA" id="ARBA00023163"/>
    </source>
</evidence>
<reference evidence="6 7" key="1">
    <citation type="submission" date="2023-06" db="EMBL/GenBank/DDBJ databases">
        <title>Actinomycetospora Odt1-22.</title>
        <authorList>
            <person name="Supong K."/>
        </authorList>
    </citation>
    <scope>NUCLEOTIDE SEQUENCE [LARGE SCALE GENOMIC DNA]</scope>
    <source>
        <strain evidence="6 7">Odt1-22</strain>
    </source>
</reference>
<feature type="domain" description="HTH tetR-type" evidence="5">
    <location>
        <begin position="9"/>
        <end position="69"/>
    </location>
</feature>
<evidence type="ECO:0000259" key="5">
    <source>
        <dbReference type="PROSITE" id="PS50977"/>
    </source>
</evidence>
<dbReference type="InterPro" id="IPR023772">
    <property type="entry name" value="DNA-bd_HTH_TetR-type_CS"/>
</dbReference>
<feature type="DNA-binding region" description="H-T-H motif" evidence="4">
    <location>
        <begin position="32"/>
        <end position="51"/>
    </location>
</feature>
<dbReference type="InterPro" id="IPR050109">
    <property type="entry name" value="HTH-type_TetR-like_transc_reg"/>
</dbReference>
<dbReference type="Pfam" id="PF00440">
    <property type="entry name" value="TetR_N"/>
    <property type="match status" value="1"/>
</dbReference>
<dbReference type="Gene3D" id="1.10.357.10">
    <property type="entry name" value="Tetracycline Repressor, domain 2"/>
    <property type="match status" value="1"/>
</dbReference>
<evidence type="ECO:0000256" key="4">
    <source>
        <dbReference type="PROSITE-ProRule" id="PRU00335"/>
    </source>
</evidence>
<dbReference type="PRINTS" id="PR00455">
    <property type="entry name" value="HTHTETR"/>
</dbReference>
<dbReference type="InterPro" id="IPR001647">
    <property type="entry name" value="HTH_TetR"/>
</dbReference>
<dbReference type="PROSITE" id="PS50977">
    <property type="entry name" value="HTH_TETR_2"/>
    <property type="match status" value="1"/>
</dbReference>
<comment type="caution">
    <text evidence="6">The sequence shown here is derived from an EMBL/GenBank/DDBJ whole genome shotgun (WGS) entry which is preliminary data.</text>
</comment>
<protein>
    <submittedName>
        <fullName evidence="6">Helix-turn-helix domain-containing protein</fullName>
    </submittedName>
</protein>
<dbReference type="PANTHER" id="PTHR30055">
    <property type="entry name" value="HTH-TYPE TRANSCRIPTIONAL REGULATOR RUTR"/>
    <property type="match status" value="1"/>
</dbReference>
<proteinExistence type="predicted"/>
<dbReference type="SUPFAM" id="SSF46689">
    <property type="entry name" value="Homeodomain-like"/>
    <property type="match status" value="1"/>
</dbReference>
<evidence type="ECO:0000256" key="2">
    <source>
        <dbReference type="ARBA" id="ARBA00023125"/>
    </source>
</evidence>
<evidence type="ECO:0000313" key="7">
    <source>
        <dbReference type="Proteomes" id="UP001231924"/>
    </source>
</evidence>
<dbReference type="PROSITE" id="PS01081">
    <property type="entry name" value="HTH_TETR_1"/>
    <property type="match status" value="1"/>
</dbReference>
<gene>
    <name evidence="6" type="ORF">QRT03_24780</name>
</gene>
<dbReference type="PANTHER" id="PTHR30055:SF234">
    <property type="entry name" value="HTH-TYPE TRANSCRIPTIONAL REGULATOR BETI"/>
    <property type="match status" value="1"/>
</dbReference>
<keyword evidence="1" id="KW-0805">Transcription regulation</keyword>
<accession>A0ABT7MEW0</accession>
<evidence type="ECO:0000313" key="6">
    <source>
        <dbReference type="EMBL" id="MDL5159204.1"/>
    </source>
</evidence>
<keyword evidence="7" id="KW-1185">Reference proteome</keyword>
<dbReference type="InterPro" id="IPR009057">
    <property type="entry name" value="Homeodomain-like_sf"/>
</dbReference>
<keyword evidence="3" id="KW-0804">Transcription</keyword>
<name>A0ABT7MEW0_9PSEU</name>
<keyword evidence="2 4" id="KW-0238">DNA-binding</keyword>
<sequence length="231" mass="25105">MRKLVIMTEERGRRVLDAAGELLLAHGYRKVTISDVAERAAVGKGTVYLHWPSKAELFATVLVREGVELGRAFVASLRRDPGEVLLHRTMRSSFLIVMARPLARALYTADTALLGSLITDTKTGTALTRGNAGYHPRHLGLMHRHGLIADDPATDPELSYRLTATAWGFFALDALVEAPLDLTGRADALATTMRRAFEPARLPDHDALVVAAAEIADLYDAQLTELGASLP</sequence>
<evidence type="ECO:0000256" key="1">
    <source>
        <dbReference type="ARBA" id="ARBA00023015"/>
    </source>
</evidence>
<organism evidence="6 7">
    <name type="scientific">Actinomycetospora termitidis</name>
    <dbReference type="NCBI Taxonomy" id="3053470"/>
    <lineage>
        <taxon>Bacteria</taxon>
        <taxon>Bacillati</taxon>
        <taxon>Actinomycetota</taxon>
        <taxon>Actinomycetes</taxon>
        <taxon>Pseudonocardiales</taxon>
        <taxon>Pseudonocardiaceae</taxon>
        <taxon>Actinomycetospora</taxon>
    </lineage>
</organism>